<protein>
    <submittedName>
        <fullName evidence="5">Uncharacterized protein</fullName>
    </submittedName>
</protein>
<dbReference type="AlphaFoldDB" id="A0A8S3RMV2"/>
<sequence>MSLLLWSKEITLVLLVGSSCNANGDCKTIPSCEMDCDTRPKYRCNRRGIIEVPSFPEATENIDVSDNTIGRLGSDTFADYSIVFGMDLSNNFLASLPVAVFMYNTALEILNLAQNMFTNVSDELFANNKQLRYVDCSNCFDCDCLSISTYKWITKRVTDLQRYNFTCRNGVTLPNTVVNCSGDSSYTSTALVIGGMASSITLISAFMVLRKFIDTTSRIKQSRMTDTEHNNVISEGIDFIKTLDRNGQMGKKYYNIPPKCHINMIHDGIDFIKKLTVMKEGIQPNSNSKLHNSVFV</sequence>
<dbReference type="Gene3D" id="3.80.10.10">
    <property type="entry name" value="Ribonuclease Inhibitor"/>
    <property type="match status" value="1"/>
</dbReference>
<dbReference type="PANTHER" id="PTHR24369:SF210">
    <property type="entry name" value="CHAOPTIN-RELATED"/>
    <property type="match status" value="1"/>
</dbReference>
<dbReference type="GO" id="GO:0005886">
    <property type="term" value="C:plasma membrane"/>
    <property type="evidence" value="ECO:0007669"/>
    <property type="project" value="TreeGrafter"/>
</dbReference>
<gene>
    <name evidence="5" type="ORF">MEDL_23664</name>
</gene>
<evidence type="ECO:0000256" key="3">
    <source>
        <dbReference type="ARBA" id="ARBA00022737"/>
    </source>
</evidence>
<dbReference type="InterPro" id="IPR001611">
    <property type="entry name" value="Leu-rich_rpt"/>
</dbReference>
<feature type="chain" id="PRO_5035910502" evidence="4">
    <location>
        <begin position="23"/>
        <end position="296"/>
    </location>
</feature>
<reference evidence="5" key="1">
    <citation type="submission" date="2021-03" db="EMBL/GenBank/DDBJ databases">
        <authorList>
            <person name="Bekaert M."/>
        </authorList>
    </citation>
    <scope>NUCLEOTIDE SEQUENCE</scope>
</reference>
<proteinExistence type="predicted"/>
<dbReference type="PANTHER" id="PTHR24369">
    <property type="entry name" value="ANTIGEN BSP, PUTATIVE-RELATED"/>
    <property type="match status" value="1"/>
</dbReference>
<keyword evidence="2 4" id="KW-0732">Signal</keyword>
<dbReference type="Proteomes" id="UP000683360">
    <property type="component" value="Unassembled WGS sequence"/>
</dbReference>
<evidence type="ECO:0000313" key="5">
    <source>
        <dbReference type="EMBL" id="CAG2209534.1"/>
    </source>
</evidence>
<keyword evidence="1" id="KW-0433">Leucine-rich repeat</keyword>
<organism evidence="5 6">
    <name type="scientific">Mytilus edulis</name>
    <name type="common">Blue mussel</name>
    <dbReference type="NCBI Taxonomy" id="6550"/>
    <lineage>
        <taxon>Eukaryota</taxon>
        <taxon>Metazoa</taxon>
        <taxon>Spiralia</taxon>
        <taxon>Lophotrochozoa</taxon>
        <taxon>Mollusca</taxon>
        <taxon>Bivalvia</taxon>
        <taxon>Autobranchia</taxon>
        <taxon>Pteriomorphia</taxon>
        <taxon>Mytilida</taxon>
        <taxon>Mytiloidea</taxon>
        <taxon>Mytilidae</taxon>
        <taxon>Mytilinae</taxon>
        <taxon>Mytilus</taxon>
    </lineage>
</organism>
<dbReference type="SUPFAM" id="SSF52058">
    <property type="entry name" value="L domain-like"/>
    <property type="match status" value="1"/>
</dbReference>
<evidence type="ECO:0000313" key="6">
    <source>
        <dbReference type="Proteomes" id="UP000683360"/>
    </source>
</evidence>
<keyword evidence="3" id="KW-0677">Repeat</keyword>
<name>A0A8S3RMV2_MYTED</name>
<accession>A0A8S3RMV2</accession>
<dbReference type="EMBL" id="CAJPWZ010001195">
    <property type="protein sequence ID" value="CAG2209534.1"/>
    <property type="molecule type" value="Genomic_DNA"/>
</dbReference>
<evidence type="ECO:0000256" key="1">
    <source>
        <dbReference type="ARBA" id="ARBA00022614"/>
    </source>
</evidence>
<dbReference type="Pfam" id="PF13855">
    <property type="entry name" value="LRR_8"/>
    <property type="match status" value="1"/>
</dbReference>
<dbReference type="InterPro" id="IPR032675">
    <property type="entry name" value="LRR_dom_sf"/>
</dbReference>
<comment type="caution">
    <text evidence="5">The sequence shown here is derived from an EMBL/GenBank/DDBJ whole genome shotgun (WGS) entry which is preliminary data.</text>
</comment>
<feature type="signal peptide" evidence="4">
    <location>
        <begin position="1"/>
        <end position="22"/>
    </location>
</feature>
<dbReference type="OrthoDB" id="2013775at2759"/>
<evidence type="ECO:0000256" key="2">
    <source>
        <dbReference type="ARBA" id="ARBA00022729"/>
    </source>
</evidence>
<keyword evidence="6" id="KW-1185">Reference proteome</keyword>
<dbReference type="InterPro" id="IPR050541">
    <property type="entry name" value="LRR_TM_domain-containing"/>
</dbReference>
<evidence type="ECO:0000256" key="4">
    <source>
        <dbReference type="SAM" id="SignalP"/>
    </source>
</evidence>